<organism evidence="2">
    <name type="scientific">Anopheles coluzzii</name>
    <name type="common">African malaria mosquito</name>
    <dbReference type="NCBI Taxonomy" id="1518534"/>
    <lineage>
        <taxon>Eukaryota</taxon>
        <taxon>Metazoa</taxon>
        <taxon>Ecdysozoa</taxon>
        <taxon>Arthropoda</taxon>
        <taxon>Hexapoda</taxon>
        <taxon>Insecta</taxon>
        <taxon>Pterygota</taxon>
        <taxon>Neoptera</taxon>
        <taxon>Endopterygota</taxon>
        <taxon>Diptera</taxon>
        <taxon>Nematocera</taxon>
        <taxon>Culicoidea</taxon>
        <taxon>Culicidae</taxon>
        <taxon>Anophelinae</taxon>
        <taxon>Anopheles</taxon>
    </lineage>
</organism>
<dbReference type="EnsemblMetazoa" id="ACOM040196-RA">
    <property type="protein sequence ID" value="ACOM040196-PA.1"/>
    <property type="gene ID" value="ACOM040196"/>
</dbReference>
<sequence>MRLELGGPYHSWLPQGPREPVNESYTPRLELSLPLRTSMTLNSGPLVLLLDLGDFDRSECCARLCKTSALKAPRFDPLAVAVVVAVVVIVRLSPYYRSTVALNGAARVSKARPQTSSTRPTVPFDCGTHPHSQR</sequence>
<dbReference type="AlphaFoldDB" id="A0A8W7PZA5"/>
<evidence type="ECO:0000256" key="1">
    <source>
        <dbReference type="SAM" id="MobiDB-lite"/>
    </source>
</evidence>
<protein>
    <submittedName>
        <fullName evidence="2">Uncharacterized protein</fullName>
    </submittedName>
</protein>
<feature type="region of interest" description="Disordered" evidence="1">
    <location>
        <begin position="107"/>
        <end position="134"/>
    </location>
</feature>
<reference evidence="2" key="1">
    <citation type="submission" date="2022-08" db="UniProtKB">
        <authorList>
            <consortium name="EnsemblMetazoa"/>
        </authorList>
    </citation>
    <scope>IDENTIFICATION</scope>
</reference>
<dbReference type="Proteomes" id="UP000075882">
    <property type="component" value="Unassembled WGS sequence"/>
</dbReference>
<name>A0A8W7PZA5_ANOCL</name>
<accession>A0A8W7PZA5</accession>
<proteinExistence type="predicted"/>
<evidence type="ECO:0000313" key="2">
    <source>
        <dbReference type="EnsemblMetazoa" id="ACOM040196-PA.1"/>
    </source>
</evidence>